<dbReference type="Proteomes" id="UP000266484">
    <property type="component" value="Unassembled WGS sequence"/>
</dbReference>
<accession>A0A399SMI3</accession>
<proteinExistence type="predicted"/>
<dbReference type="EMBL" id="QWGT01000597">
    <property type="protein sequence ID" value="RIJ43502.1"/>
    <property type="molecule type" value="Genomic_DNA"/>
</dbReference>
<protein>
    <submittedName>
        <fullName evidence="4">FHA domain-containing protein</fullName>
    </submittedName>
</protein>
<dbReference type="Gene3D" id="2.60.200.20">
    <property type="match status" value="1"/>
</dbReference>
<gene>
    <name evidence="4" type="ORF">DZG00_16695</name>
</gene>
<evidence type="ECO:0000259" key="3">
    <source>
        <dbReference type="Pfam" id="PF00498"/>
    </source>
</evidence>
<feature type="compositionally biased region" description="Polar residues" evidence="2">
    <location>
        <begin position="1"/>
        <end position="15"/>
    </location>
</feature>
<name>A0A399SMI3_9MICO</name>
<sequence>SRAQVRDLGSTNGSELNGAPVTKAPLPPESVVRIGRTTITFRVVPQATEERGGRDARGRGHDDGFWGAS</sequence>
<keyword evidence="5" id="KW-1185">Reference proteome</keyword>
<feature type="region of interest" description="Disordered" evidence="2">
    <location>
        <begin position="1"/>
        <end position="29"/>
    </location>
</feature>
<evidence type="ECO:0000313" key="5">
    <source>
        <dbReference type="Proteomes" id="UP000266484"/>
    </source>
</evidence>
<feature type="domain" description="FHA" evidence="3">
    <location>
        <begin position="4"/>
        <end position="35"/>
    </location>
</feature>
<dbReference type="InterPro" id="IPR000253">
    <property type="entry name" value="FHA_dom"/>
</dbReference>
<feature type="region of interest" description="Disordered" evidence="2">
    <location>
        <begin position="45"/>
        <end position="69"/>
    </location>
</feature>
<dbReference type="InterPro" id="IPR008984">
    <property type="entry name" value="SMAD_FHA_dom_sf"/>
</dbReference>
<feature type="non-terminal residue" evidence="4">
    <location>
        <position position="1"/>
    </location>
</feature>
<evidence type="ECO:0000256" key="1">
    <source>
        <dbReference type="ARBA" id="ARBA00022553"/>
    </source>
</evidence>
<comment type="caution">
    <text evidence="4">The sequence shown here is derived from an EMBL/GenBank/DDBJ whole genome shotgun (WGS) entry which is preliminary data.</text>
</comment>
<evidence type="ECO:0000256" key="2">
    <source>
        <dbReference type="SAM" id="MobiDB-lite"/>
    </source>
</evidence>
<organism evidence="4 5">
    <name type="scientific">Clavibacter lycopersici</name>
    <dbReference type="NCBI Taxonomy" id="2301718"/>
    <lineage>
        <taxon>Bacteria</taxon>
        <taxon>Bacillati</taxon>
        <taxon>Actinomycetota</taxon>
        <taxon>Actinomycetes</taxon>
        <taxon>Micrococcales</taxon>
        <taxon>Microbacteriaceae</taxon>
        <taxon>Clavibacter</taxon>
    </lineage>
</organism>
<dbReference type="SUPFAM" id="SSF49879">
    <property type="entry name" value="SMAD/FHA domain"/>
    <property type="match status" value="1"/>
</dbReference>
<evidence type="ECO:0000313" key="4">
    <source>
        <dbReference type="EMBL" id="RIJ43502.1"/>
    </source>
</evidence>
<reference evidence="4 5" key="1">
    <citation type="submission" date="2018-08" db="EMBL/GenBank/DDBJ databases">
        <title>Genome Sequence of Clavibacter michiganensis Subspecies type strains, and the Atypical Peach-Colored Strains Isolated from Tomato.</title>
        <authorList>
            <person name="Osdaghi E."/>
            <person name="Portier P."/>
            <person name="Briand M."/>
            <person name="Jacques M.-A."/>
        </authorList>
    </citation>
    <scope>NUCLEOTIDE SEQUENCE [LARGE SCALE GENOMIC DNA]</scope>
    <source>
        <strain evidence="4 5">CFBP 8615</strain>
    </source>
</reference>
<dbReference type="CDD" id="cd00060">
    <property type="entry name" value="FHA"/>
    <property type="match status" value="1"/>
</dbReference>
<dbReference type="RefSeq" id="WP_147360124.1">
    <property type="nucleotide sequence ID" value="NZ_QWGT01000597.1"/>
</dbReference>
<feature type="compositionally biased region" description="Basic and acidic residues" evidence="2">
    <location>
        <begin position="48"/>
        <end position="69"/>
    </location>
</feature>
<keyword evidence="1" id="KW-0597">Phosphoprotein</keyword>
<dbReference type="Pfam" id="PF00498">
    <property type="entry name" value="FHA"/>
    <property type="match status" value="1"/>
</dbReference>
<dbReference type="AlphaFoldDB" id="A0A399SMI3"/>